<evidence type="ECO:0000313" key="9">
    <source>
        <dbReference type="EMBL" id="RIV82559.1"/>
    </source>
</evidence>
<gene>
    <name evidence="9" type="ORF">D2V17_14655</name>
</gene>
<dbReference type="GO" id="GO:0003677">
    <property type="term" value="F:DNA binding"/>
    <property type="evidence" value="ECO:0007669"/>
    <property type="project" value="UniProtKB-KW"/>
</dbReference>
<evidence type="ECO:0000256" key="2">
    <source>
        <dbReference type="ARBA" id="ARBA00023015"/>
    </source>
</evidence>
<dbReference type="Proteomes" id="UP000265366">
    <property type="component" value="Unassembled WGS sequence"/>
</dbReference>
<name>A0A3A1P5F3_9SPHN</name>
<dbReference type="NCBIfam" id="TIGR02937">
    <property type="entry name" value="sigma70-ECF"/>
    <property type="match status" value="1"/>
</dbReference>
<sequence length="170" mass="19090">MELDEAAYRLFRGDVYRLAYRKLGDHSASEDIVQDSFLRLSQYRKEAVGNVGGMLHRIASNLIIDRARSRRRRAEEVLPDDEGGAPANGEPSQEQALIDRERMDRAARIIDEMPPLRRKVFIMRRLHGMSAKEVGAAMSISPAAVDTHVARAVLALHRGFAAAEEHTNSR</sequence>
<keyword evidence="3" id="KW-0731">Sigma factor</keyword>
<dbReference type="Gene3D" id="1.10.10.10">
    <property type="entry name" value="Winged helix-like DNA-binding domain superfamily/Winged helix DNA-binding domain"/>
    <property type="match status" value="1"/>
</dbReference>
<proteinExistence type="inferred from homology"/>
<dbReference type="EMBL" id="QXFM01000117">
    <property type="protein sequence ID" value="RIV82559.1"/>
    <property type="molecule type" value="Genomic_DNA"/>
</dbReference>
<evidence type="ECO:0000256" key="4">
    <source>
        <dbReference type="ARBA" id="ARBA00023125"/>
    </source>
</evidence>
<dbReference type="Gene3D" id="1.10.1740.10">
    <property type="match status" value="1"/>
</dbReference>
<evidence type="ECO:0000313" key="10">
    <source>
        <dbReference type="Proteomes" id="UP000265366"/>
    </source>
</evidence>
<feature type="region of interest" description="Disordered" evidence="6">
    <location>
        <begin position="74"/>
        <end position="97"/>
    </location>
</feature>
<dbReference type="PANTHER" id="PTHR43133">
    <property type="entry name" value="RNA POLYMERASE ECF-TYPE SIGMA FACTO"/>
    <property type="match status" value="1"/>
</dbReference>
<accession>A0A3A1P5F3</accession>
<organism evidence="9 10">
    <name type="scientific">Aurantiacibacter xanthus</name>
    <dbReference type="NCBI Taxonomy" id="1784712"/>
    <lineage>
        <taxon>Bacteria</taxon>
        <taxon>Pseudomonadati</taxon>
        <taxon>Pseudomonadota</taxon>
        <taxon>Alphaproteobacteria</taxon>
        <taxon>Sphingomonadales</taxon>
        <taxon>Erythrobacteraceae</taxon>
        <taxon>Aurantiacibacter</taxon>
    </lineage>
</organism>
<keyword evidence="4" id="KW-0238">DNA-binding</keyword>
<evidence type="ECO:0000256" key="6">
    <source>
        <dbReference type="SAM" id="MobiDB-lite"/>
    </source>
</evidence>
<dbReference type="AlphaFoldDB" id="A0A3A1P5F3"/>
<dbReference type="InterPro" id="IPR036388">
    <property type="entry name" value="WH-like_DNA-bd_sf"/>
</dbReference>
<evidence type="ECO:0000256" key="3">
    <source>
        <dbReference type="ARBA" id="ARBA00023082"/>
    </source>
</evidence>
<dbReference type="InterPro" id="IPR013324">
    <property type="entry name" value="RNA_pol_sigma_r3/r4-like"/>
</dbReference>
<dbReference type="GO" id="GO:0016987">
    <property type="term" value="F:sigma factor activity"/>
    <property type="evidence" value="ECO:0007669"/>
    <property type="project" value="UniProtKB-KW"/>
</dbReference>
<dbReference type="RefSeq" id="WP_119593549.1">
    <property type="nucleotide sequence ID" value="NZ_QXFM01000117.1"/>
</dbReference>
<dbReference type="InterPro" id="IPR039425">
    <property type="entry name" value="RNA_pol_sigma-70-like"/>
</dbReference>
<feature type="domain" description="RNA polymerase sigma-70 region 2" evidence="7">
    <location>
        <begin position="8"/>
        <end position="73"/>
    </location>
</feature>
<feature type="domain" description="RNA polymerase sigma factor 70 region 4 type 2" evidence="8">
    <location>
        <begin position="106"/>
        <end position="156"/>
    </location>
</feature>
<comment type="similarity">
    <text evidence="1">Belongs to the sigma-70 factor family. ECF subfamily.</text>
</comment>
<evidence type="ECO:0000256" key="1">
    <source>
        <dbReference type="ARBA" id="ARBA00010641"/>
    </source>
</evidence>
<evidence type="ECO:0000259" key="7">
    <source>
        <dbReference type="Pfam" id="PF04542"/>
    </source>
</evidence>
<dbReference type="Pfam" id="PF08281">
    <property type="entry name" value="Sigma70_r4_2"/>
    <property type="match status" value="1"/>
</dbReference>
<dbReference type="OrthoDB" id="9794372at2"/>
<keyword evidence="2" id="KW-0805">Transcription regulation</keyword>
<dbReference type="PANTHER" id="PTHR43133:SF8">
    <property type="entry name" value="RNA POLYMERASE SIGMA FACTOR HI_1459-RELATED"/>
    <property type="match status" value="1"/>
</dbReference>
<dbReference type="InterPro" id="IPR013325">
    <property type="entry name" value="RNA_pol_sigma_r2"/>
</dbReference>
<reference evidence="9 10" key="1">
    <citation type="submission" date="2018-08" db="EMBL/GenBank/DDBJ databases">
        <title>Erythrobacter zhengii sp.nov., a bacterium isolated from deep-sea sediment.</title>
        <authorList>
            <person name="Fang C."/>
            <person name="Wu Y.-H."/>
            <person name="Sun C."/>
            <person name="Wang H."/>
            <person name="Cheng H."/>
            <person name="Meng F.-X."/>
            <person name="Wang C.-S."/>
            <person name="Xu X.-W."/>
        </authorList>
    </citation>
    <scope>NUCLEOTIDE SEQUENCE [LARGE SCALE GENOMIC DNA]</scope>
    <source>
        <strain evidence="9 10">CCTCC AB 2015396</strain>
    </source>
</reference>
<dbReference type="Pfam" id="PF04542">
    <property type="entry name" value="Sigma70_r2"/>
    <property type="match status" value="1"/>
</dbReference>
<keyword evidence="10" id="KW-1185">Reference proteome</keyword>
<dbReference type="GO" id="GO:0006352">
    <property type="term" value="P:DNA-templated transcription initiation"/>
    <property type="evidence" value="ECO:0007669"/>
    <property type="project" value="InterPro"/>
</dbReference>
<dbReference type="SUPFAM" id="SSF88659">
    <property type="entry name" value="Sigma3 and sigma4 domains of RNA polymerase sigma factors"/>
    <property type="match status" value="1"/>
</dbReference>
<dbReference type="InterPro" id="IPR007627">
    <property type="entry name" value="RNA_pol_sigma70_r2"/>
</dbReference>
<protein>
    <submittedName>
        <fullName evidence="9">RNA polymerase sigma factor</fullName>
    </submittedName>
</protein>
<dbReference type="InterPro" id="IPR013249">
    <property type="entry name" value="RNA_pol_sigma70_r4_t2"/>
</dbReference>
<dbReference type="SUPFAM" id="SSF88946">
    <property type="entry name" value="Sigma2 domain of RNA polymerase sigma factors"/>
    <property type="match status" value="1"/>
</dbReference>
<keyword evidence="5" id="KW-0804">Transcription</keyword>
<dbReference type="InterPro" id="IPR014284">
    <property type="entry name" value="RNA_pol_sigma-70_dom"/>
</dbReference>
<comment type="caution">
    <text evidence="9">The sequence shown here is derived from an EMBL/GenBank/DDBJ whole genome shotgun (WGS) entry which is preliminary data.</text>
</comment>
<evidence type="ECO:0000256" key="5">
    <source>
        <dbReference type="ARBA" id="ARBA00023163"/>
    </source>
</evidence>
<evidence type="ECO:0000259" key="8">
    <source>
        <dbReference type="Pfam" id="PF08281"/>
    </source>
</evidence>